<evidence type="ECO:0000313" key="2">
    <source>
        <dbReference type="EMBL" id="RVT93782.1"/>
    </source>
</evidence>
<evidence type="ECO:0000313" key="3">
    <source>
        <dbReference type="Proteomes" id="UP000282971"/>
    </source>
</evidence>
<sequence>MIKELAEIDIKPGHEQAFEDAARQAMRLFLGSQGCLAFRIHRSIEQPSRYRMFVEWETIEDHMVEFRNSDAFLAWRKLCGPHFQSPPRVEHLQIIIDSDSEPDAPAPTIERLIIEG</sequence>
<comment type="caution">
    <text evidence="2">The sequence shown here is derived from an EMBL/GenBank/DDBJ whole genome shotgun (WGS) entry which is preliminary data.</text>
</comment>
<evidence type="ECO:0000259" key="1">
    <source>
        <dbReference type="PROSITE" id="PS51725"/>
    </source>
</evidence>
<dbReference type="EMBL" id="SACN01000001">
    <property type="protein sequence ID" value="RVT93782.1"/>
    <property type="molecule type" value="Genomic_DNA"/>
</dbReference>
<protein>
    <submittedName>
        <fullName evidence="2">Antibiotic biosynthesis monooxygenase</fullName>
    </submittedName>
</protein>
<dbReference type="Proteomes" id="UP000282971">
    <property type="component" value="Unassembled WGS sequence"/>
</dbReference>
<dbReference type="SUPFAM" id="SSF54909">
    <property type="entry name" value="Dimeric alpha+beta barrel"/>
    <property type="match status" value="1"/>
</dbReference>
<reference evidence="2 3" key="1">
    <citation type="submission" date="2019-01" db="EMBL/GenBank/DDBJ databases">
        <authorList>
            <person name="Chen W.-M."/>
        </authorList>
    </citation>
    <scope>NUCLEOTIDE SEQUENCE [LARGE SCALE GENOMIC DNA]</scope>
    <source>
        <strain evidence="2 3">CCP-7</strain>
    </source>
</reference>
<gene>
    <name evidence="2" type="ORF">EOD43_07930</name>
</gene>
<keyword evidence="2" id="KW-0503">Monooxygenase</keyword>
<proteinExistence type="predicted"/>
<dbReference type="InterPro" id="IPR011008">
    <property type="entry name" value="Dimeric_a/b-barrel"/>
</dbReference>
<dbReference type="AlphaFoldDB" id="A0A437M7V9"/>
<dbReference type="Gene3D" id="3.30.70.100">
    <property type="match status" value="1"/>
</dbReference>
<organism evidence="2 3">
    <name type="scientific">Sphingomonas crocodyli</name>
    <dbReference type="NCBI Taxonomy" id="1979270"/>
    <lineage>
        <taxon>Bacteria</taxon>
        <taxon>Pseudomonadati</taxon>
        <taxon>Pseudomonadota</taxon>
        <taxon>Alphaproteobacteria</taxon>
        <taxon>Sphingomonadales</taxon>
        <taxon>Sphingomonadaceae</taxon>
        <taxon>Sphingomonas</taxon>
    </lineage>
</organism>
<dbReference type="RefSeq" id="WP_127742747.1">
    <property type="nucleotide sequence ID" value="NZ_SACN01000001.1"/>
</dbReference>
<dbReference type="InterPro" id="IPR007138">
    <property type="entry name" value="ABM_dom"/>
</dbReference>
<dbReference type="OrthoDB" id="9798157at2"/>
<keyword evidence="2" id="KW-0560">Oxidoreductase</keyword>
<dbReference type="PROSITE" id="PS51725">
    <property type="entry name" value="ABM"/>
    <property type="match status" value="1"/>
</dbReference>
<name>A0A437M7V9_9SPHN</name>
<dbReference type="Pfam" id="PF03992">
    <property type="entry name" value="ABM"/>
    <property type="match status" value="1"/>
</dbReference>
<keyword evidence="3" id="KW-1185">Reference proteome</keyword>
<dbReference type="GO" id="GO:0004497">
    <property type="term" value="F:monooxygenase activity"/>
    <property type="evidence" value="ECO:0007669"/>
    <property type="project" value="UniProtKB-KW"/>
</dbReference>
<accession>A0A437M7V9</accession>
<feature type="domain" description="ABM" evidence="1">
    <location>
        <begin position="2"/>
        <end position="92"/>
    </location>
</feature>